<dbReference type="RefSeq" id="WP_380654648.1">
    <property type="nucleotide sequence ID" value="NZ_JBHRVQ010000001.1"/>
</dbReference>
<evidence type="ECO:0000313" key="3">
    <source>
        <dbReference type="Proteomes" id="UP001595637"/>
    </source>
</evidence>
<evidence type="ECO:0000313" key="2">
    <source>
        <dbReference type="EMBL" id="MFC3388731.1"/>
    </source>
</evidence>
<reference evidence="3" key="1">
    <citation type="journal article" date="2019" name="Int. J. Syst. Evol. Microbiol.">
        <title>The Global Catalogue of Microorganisms (GCM) 10K type strain sequencing project: providing services to taxonomists for standard genome sequencing and annotation.</title>
        <authorList>
            <consortium name="The Broad Institute Genomics Platform"/>
            <consortium name="The Broad Institute Genome Sequencing Center for Infectious Disease"/>
            <person name="Wu L."/>
            <person name="Ma J."/>
        </authorList>
    </citation>
    <scope>NUCLEOTIDE SEQUENCE [LARGE SCALE GENOMIC DNA]</scope>
    <source>
        <strain evidence="3">CCM 7756</strain>
    </source>
</reference>
<evidence type="ECO:0000256" key="1">
    <source>
        <dbReference type="SAM" id="Phobius"/>
    </source>
</evidence>
<proteinExistence type="predicted"/>
<feature type="transmembrane region" description="Helical" evidence="1">
    <location>
        <begin position="43"/>
        <end position="60"/>
    </location>
</feature>
<organism evidence="2 3">
    <name type="scientific">Salinicoccus sesuvii</name>
    <dbReference type="NCBI Taxonomy" id="868281"/>
    <lineage>
        <taxon>Bacteria</taxon>
        <taxon>Bacillati</taxon>
        <taxon>Bacillota</taxon>
        <taxon>Bacilli</taxon>
        <taxon>Bacillales</taxon>
        <taxon>Staphylococcaceae</taxon>
        <taxon>Salinicoccus</taxon>
    </lineage>
</organism>
<keyword evidence="3" id="KW-1185">Reference proteome</keyword>
<keyword evidence="1" id="KW-0472">Membrane</keyword>
<name>A0ABV7N6K2_9STAP</name>
<gene>
    <name evidence="2" type="ORF">ACFOEO_09135</name>
</gene>
<dbReference type="Proteomes" id="UP001595637">
    <property type="component" value="Unassembled WGS sequence"/>
</dbReference>
<protein>
    <submittedName>
        <fullName evidence="2">Uncharacterized protein</fullName>
    </submittedName>
</protein>
<dbReference type="EMBL" id="JBHRVQ010000001">
    <property type="protein sequence ID" value="MFC3388731.1"/>
    <property type="molecule type" value="Genomic_DNA"/>
</dbReference>
<comment type="caution">
    <text evidence="2">The sequence shown here is derived from an EMBL/GenBank/DDBJ whole genome shotgun (WGS) entry which is preliminary data.</text>
</comment>
<accession>A0ABV7N6K2</accession>
<keyword evidence="1" id="KW-0812">Transmembrane</keyword>
<keyword evidence="1" id="KW-1133">Transmembrane helix</keyword>
<sequence length="63" mass="6871">MLKNTYGIALLLVGIIFLISPDILVNANHYAVDGSSEYVGRTIIAVMAIFLIVKGLDTYIDNN</sequence>